<feature type="compositionally biased region" description="Basic and acidic residues" evidence="2">
    <location>
        <begin position="366"/>
        <end position="382"/>
    </location>
</feature>
<evidence type="ECO:0000256" key="1">
    <source>
        <dbReference type="ARBA" id="ARBA00006765"/>
    </source>
</evidence>
<evidence type="ECO:0000313" key="3">
    <source>
        <dbReference type="EMBL" id="CDS09745.1"/>
    </source>
</evidence>
<feature type="compositionally biased region" description="Basic and acidic residues" evidence="2">
    <location>
        <begin position="217"/>
        <end position="233"/>
    </location>
</feature>
<dbReference type="OrthoDB" id="640742at2759"/>
<name>A0A077WQS1_9FUNG</name>
<feature type="compositionally biased region" description="Polar residues" evidence="2">
    <location>
        <begin position="254"/>
        <end position="263"/>
    </location>
</feature>
<protein>
    <submittedName>
        <fullName evidence="3">Uncharacterized protein</fullName>
    </submittedName>
</protein>
<comment type="similarity">
    <text evidence="1">Belongs to the caleosin family.</text>
</comment>
<sequence length="560" mass="62220">MSNSEQNNSWADIAAHHTKEGNKQRANDPSSAVNTAVPEQRVPSINDAPGGSSNNFPLPQETVKDKSPSSSGVSDLLNQSGELINEEDANNTLSPERSYAFVSDFPSPQEAARREKAKSPTPSQTSSSGVGDLLNKNNNEQKEDTTIPPHPARSFANVAGNKDFPNMPAPEENTLSSSTDSLSDIPDVKDMLSSPSVKVPPPPPTQSFAKMAAKPAPVEEKPSERLEAIEKQNRQQQEQQDNALPEHTHDDFPTLQQANQMAENNVDHNQPEERAMFTEISKLTEAVDAAAEDRDQDTTPASNDVKASFASVTGSNLDTAPPSASPQPVPQHPVFDEETVMLENTRREIRRWRQKEPGEEITPEMKPMEEQREEKVKEREAETVGPAELEQRVQFFDKSQRGRITIWDTFRALRGLGYSWLTAIPATFLLHLRLSPLTSPYQFPFFYRSISDLITLPIYVDRVPAALTYGSSLLGGQRSHELVRKYGSEQTTSQGKSMHGLGFWAGMRGISACENLRWWQFTTRITHRLQWFMIYTMLQDPKSHLVTEGVLSSLPSSSSA</sequence>
<dbReference type="EMBL" id="LK023335">
    <property type="protein sequence ID" value="CDS09745.1"/>
    <property type="molecule type" value="Genomic_DNA"/>
</dbReference>
<dbReference type="GO" id="GO:0005509">
    <property type="term" value="F:calcium ion binding"/>
    <property type="evidence" value="ECO:0007669"/>
    <property type="project" value="TreeGrafter"/>
</dbReference>
<gene>
    <name evidence="3" type="ORF">LRAMOSA02422</name>
</gene>
<feature type="region of interest" description="Disordered" evidence="2">
    <location>
        <begin position="286"/>
        <end position="305"/>
    </location>
</feature>
<dbReference type="Pfam" id="PF05042">
    <property type="entry name" value="Caleosin"/>
    <property type="match status" value="1"/>
</dbReference>
<organism evidence="3">
    <name type="scientific">Lichtheimia ramosa</name>
    <dbReference type="NCBI Taxonomy" id="688394"/>
    <lineage>
        <taxon>Eukaryota</taxon>
        <taxon>Fungi</taxon>
        <taxon>Fungi incertae sedis</taxon>
        <taxon>Mucoromycota</taxon>
        <taxon>Mucoromycotina</taxon>
        <taxon>Mucoromycetes</taxon>
        <taxon>Mucorales</taxon>
        <taxon>Lichtheimiaceae</taxon>
        <taxon>Lichtheimia</taxon>
    </lineage>
</organism>
<dbReference type="PANTHER" id="PTHR31495">
    <property type="entry name" value="PEROXYGENASE 3-RELATED"/>
    <property type="match status" value="1"/>
</dbReference>
<proteinExistence type="inferred from homology"/>
<feature type="compositionally biased region" description="Basic and acidic residues" evidence="2">
    <location>
        <begin position="14"/>
        <end position="26"/>
    </location>
</feature>
<feature type="region of interest" description="Disordered" evidence="2">
    <location>
        <begin position="355"/>
        <end position="384"/>
    </location>
</feature>
<dbReference type="AlphaFoldDB" id="A0A077WQS1"/>
<dbReference type="InterPro" id="IPR007736">
    <property type="entry name" value="Caleosin-related"/>
</dbReference>
<evidence type="ECO:0000256" key="2">
    <source>
        <dbReference type="SAM" id="MobiDB-lite"/>
    </source>
</evidence>
<accession>A0A077WQS1</accession>
<reference evidence="3" key="1">
    <citation type="journal article" date="2014" name="Genome Announc.">
        <title>De novo whole-genome sequence and genome annotation of Lichtheimia ramosa.</title>
        <authorList>
            <person name="Linde J."/>
            <person name="Schwartze V."/>
            <person name="Binder U."/>
            <person name="Lass-Florl C."/>
            <person name="Voigt K."/>
            <person name="Horn F."/>
        </authorList>
    </citation>
    <scope>NUCLEOTIDE SEQUENCE</scope>
    <source>
        <strain evidence="3">JMRC FSU:6197</strain>
    </source>
</reference>
<feature type="compositionally biased region" description="Polar residues" evidence="2">
    <location>
        <begin position="68"/>
        <end position="82"/>
    </location>
</feature>
<feature type="compositionally biased region" description="Polar residues" evidence="2">
    <location>
        <begin position="120"/>
        <end position="129"/>
    </location>
</feature>
<feature type="compositionally biased region" description="Polar residues" evidence="2">
    <location>
        <begin position="1"/>
        <end position="10"/>
    </location>
</feature>
<feature type="region of interest" description="Disordered" evidence="2">
    <location>
        <begin position="313"/>
        <end position="332"/>
    </location>
</feature>
<feature type="region of interest" description="Disordered" evidence="2">
    <location>
        <begin position="1"/>
        <end position="276"/>
    </location>
</feature>
<dbReference type="GO" id="GO:0004497">
    <property type="term" value="F:monooxygenase activity"/>
    <property type="evidence" value="ECO:0007669"/>
    <property type="project" value="TreeGrafter"/>
</dbReference>
<feature type="compositionally biased region" description="Basic and acidic residues" evidence="2">
    <location>
        <begin position="265"/>
        <end position="276"/>
    </location>
</feature>
<dbReference type="PANTHER" id="PTHR31495:SF0">
    <property type="entry name" value="BINDING PROTEIN CALEOSIN, PUTATIVE (AFU_ORTHOLOGUE AFUA_5G13750)-RELATED"/>
    <property type="match status" value="1"/>
</dbReference>
<feature type="compositionally biased region" description="Low complexity" evidence="2">
    <location>
        <begin position="174"/>
        <end position="184"/>
    </location>
</feature>